<accession>A0A183EAF7</accession>
<organism evidence="3">
    <name type="scientific">Gongylonema pulchrum</name>
    <dbReference type="NCBI Taxonomy" id="637853"/>
    <lineage>
        <taxon>Eukaryota</taxon>
        <taxon>Metazoa</taxon>
        <taxon>Ecdysozoa</taxon>
        <taxon>Nematoda</taxon>
        <taxon>Chromadorea</taxon>
        <taxon>Rhabditida</taxon>
        <taxon>Spirurina</taxon>
        <taxon>Spiruromorpha</taxon>
        <taxon>Spiruroidea</taxon>
        <taxon>Gongylonematidae</taxon>
        <taxon>Gongylonema</taxon>
    </lineage>
</organism>
<name>A0A183EAF7_9BILA</name>
<reference evidence="3" key="1">
    <citation type="submission" date="2016-06" db="UniProtKB">
        <authorList>
            <consortium name="WormBaseParasite"/>
        </authorList>
    </citation>
    <scope>IDENTIFICATION</scope>
</reference>
<evidence type="ECO:0000313" key="1">
    <source>
        <dbReference type="EMBL" id="VDN30748.1"/>
    </source>
</evidence>
<gene>
    <name evidence="1" type="ORF">GPUH_LOCUS17948</name>
</gene>
<evidence type="ECO:0000313" key="3">
    <source>
        <dbReference type="WBParaSite" id="GPUH_0001797301-mRNA-1"/>
    </source>
</evidence>
<sequence length="60" mass="6345">MRAKAGAGAARVAGVEVDEDTVLPERKLGEDVITSSITALKQADEVQRAQYVKCDADIAN</sequence>
<protein>
    <submittedName>
        <fullName evidence="1 3">Uncharacterized protein</fullName>
    </submittedName>
</protein>
<dbReference type="AlphaFoldDB" id="A0A183EAF7"/>
<dbReference type="WBParaSite" id="GPUH_0001797301-mRNA-1">
    <property type="protein sequence ID" value="GPUH_0001797301-mRNA-1"/>
    <property type="gene ID" value="GPUH_0001797301"/>
</dbReference>
<dbReference type="Proteomes" id="UP000271098">
    <property type="component" value="Unassembled WGS sequence"/>
</dbReference>
<dbReference type="EMBL" id="UYRT01085939">
    <property type="protein sequence ID" value="VDN30748.1"/>
    <property type="molecule type" value="Genomic_DNA"/>
</dbReference>
<keyword evidence="2" id="KW-1185">Reference proteome</keyword>
<proteinExistence type="predicted"/>
<evidence type="ECO:0000313" key="2">
    <source>
        <dbReference type="Proteomes" id="UP000271098"/>
    </source>
</evidence>
<reference evidence="1 2" key="2">
    <citation type="submission" date="2018-11" db="EMBL/GenBank/DDBJ databases">
        <authorList>
            <consortium name="Pathogen Informatics"/>
        </authorList>
    </citation>
    <scope>NUCLEOTIDE SEQUENCE [LARGE SCALE GENOMIC DNA]</scope>
</reference>